<sequence>MLSKALILVCAATLCLAAKSKYVRPCVLSDLHCIRDNFKANSKCNPKVLGSIQSEYNIPSLPFDTPYFNASYVDQNLFVRNHDKCVVSEFFFNTESDTAVFAIDCPGIEFESDRLMLQHYSLKEDTKYNYHVRATYPLVRLTMNVQRANKLNICNAFTFADVTALPIFYIDPKAKSKYVRPCVLSDLHCIRDNFKANSKCNPKVLGSIQSEYNIPSLPFDTPYFNASYVDQNLFVRNHDKCVVSEFFFNTESDTAVFAIDCPGIEFESDRLMLQHYSLKEDTKYNYHVRATYPLVRLTMNVQRANKLNICNAFTFADVTALPIFYIDPKDRSTANFLSTDLTFINIYERELFASRANFVIRYFINSYICDFGCN</sequence>
<evidence type="ECO:0000313" key="1">
    <source>
        <dbReference type="EMBL" id="KAI8441688.1"/>
    </source>
</evidence>
<gene>
    <name evidence="1" type="ORF">MSG28_015220</name>
</gene>
<proteinExistence type="predicted"/>
<comment type="caution">
    <text evidence="1">The sequence shown here is derived from an EMBL/GenBank/DDBJ whole genome shotgun (WGS) entry which is preliminary data.</text>
</comment>
<evidence type="ECO:0000313" key="2">
    <source>
        <dbReference type="Proteomes" id="UP001064048"/>
    </source>
</evidence>
<accession>A0ACC0KYY7</accession>
<dbReference type="EMBL" id="CM046127">
    <property type="protein sequence ID" value="KAI8441688.1"/>
    <property type="molecule type" value="Genomic_DNA"/>
</dbReference>
<reference evidence="1 2" key="1">
    <citation type="journal article" date="2022" name="Genome Biol. Evol.">
        <title>The Spruce Budworm Genome: Reconstructing the Evolutionary History of Antifreeze Proteins.</title>
        <authorList>
            <person name="Beliveau C."/>
            <person name="Gagne P."/>
            <person name="Picq S."/>
            <person name="Vernygora O."/>
            <person name="Keeling C.I."/>
            <person name="Pinkney K."/>
            <person name="Doucet D."/>
            <person name="Wen F."/>
            <person name="Johnston J.S."/>
            <person name="Maaroufi H."/>
            <person name="Boyle B."/>
            <person name="Laroche J."/>
            <person name="Dewar K."/>
            <person name="Juretic N."/>
            <person name="Blackburn G."/>
            <person name="Nisole A."/>
            <person name="Brunet B."/>
            <person name="Brandao M."/>
            <person name="Lumley L."/>
            <person name="Duan J."/>
            <person name="Quan G."/>
            <person name="Lucarotti C.J."/>
            <person name="Roe A.D."/>
            <person name="Sperling F.A.H."/>
            <person name="Levesque R.C."/>
            <person name="Cusson M."/>
        </authorList>
    </citation>
    <scope>NUCLEOTIDE SEQUENCE [LARGE SCALE GENOMIC DNA]</scope>
    <source>
        <strain evidence="1">Glfc:IPQL:Cfum</strain>
    </source>
</reference>
<keyword evidence="2" id="KW-1185">Reference proteome</keyword>
<name>A0ACC0KYY7_CHOFU</name>
<dbReference type="Proteomes" id="UP001064048">
    <property type="component" value="Chromosome 27"/>
</dbReference>
<protein>
    <submittedName>
        <fullName evidence="1">Uncharacterized protein</fullName>
    </submittedName>
</protein>
<organism evidence="1 2">
    <name type="scientific">Choristoneura fumiferana</name>
    <name type="common">Spruce budworm moth</name>
    <name type="synonym">Archips fumiferana</name>
    <dbReference type="NCBI Taxonomy" id="7141"/>
    <lineage>
        <taxon>Eukaryota</taxon>
        <taxon>Metazoa</taxon>
        <taxon>Ecdysozoa</taxon>
        <taxon>Arthropoda</taxon>
        <taxon>Hexapoda</taxon>
        <taxon>Insecta</taxon>
        <taxon>Pterygota</taxon>
        <taxon>Neoptera</taxon>
        <taxon>Endopterygota</taxon>
        <taxon>Lepidoptera</taxon>
        <taxon>Glossata</taxon>
        <taxon>Ditrysia</taxon>
        <taxon>Tortricoidea</taxon>
        <taxon>Tortricidae</taxon>
        <taxon>Tortricinae</taxon>
        <taxon>Choristoneura</taxon>
    </lineage>
</organism>